<dbReference type="Proteomes" id="UP000886653">
    <property type="component" value="Unassembled WGS sequence"/>
</dbReference>
<dbReference type="PRINTS" id="PR00481">
    <property type="entry name" value="LAMNOPPTDASE"/>
</dbReference>
<organism evidence="6 7">
    <name type="scientific">Cronartium quercuum f. sp. fusiforme G11</name>
    <dbReference type="NCBI Taxonomy" id="708437"/>
    <lineage>
        <taxon>Eukaryota</taxon>
        <taxon>Fungi</taxon>
        <taxon>Dikarya</taxon>
        <taxon>Basidiomycota</taxon>
        <taxon>Pucciniomycotina</taxon>
        <taxon>Pucciniomycetes</taxon>
        <taxon>Pucciniales</taxon>
        <taxon>Coleosporiaceae</taxon>
        <taxon>Cronartium</taxon>
    </lineage>
</organism>
<dbReference type="InterPro" id="IPR000819">
    <property type="entry name" value="Peptidase_M17_C"/>
</dbReference>
<comment type="caution">
    <text evidence="6">The sequence shown here is derived from an EMBL/GenBank/DDBJ whole genome shotgun (WGS) entry which is preliminary data.</text>
</comment>
<evidence type="ECO:0000313" key="7">
    <source>
        <dbReference type="Proteomes" id="UP000886653"/>
    </source>
</evidence>
<feature type="domain" description="Cytosol aminopeptidase" evidence="5">
    <location>
        <begin position="358"/>
        <end position="365"/>
    </location>
</feature>
<dbReference type="AlphaFoldDB" id="A0A9P6NA96"/>
<dbReference type="Pfam" id="PF00883">
    <property type="entry name" value="Peptidase_M17"/>
    <property type="match status" value="1"/>
</dbReference>
<dbReference type="InterPro" id="IPR043472">
    <property type="entry name" value="Macro_dom-like"/>
</dbReference>
<name>A0A9P6NA96_9BASI</name>
<keyword evidence="7" id="KW-1185">Reference proteome</keyword>
<evidence type="ECO:0000259" key="5">
    <source>
        <dbReference type="PROSITE" id="PS00631"/>
    </source>
</evidence>
<proteinExistence type="inferred from homology"/>
<dbReference type="GO" id="GO:0006508">
    <property type="term" value="P:proteolysis"/>
    <property type="evidence" value="ECO:0007669"/>
    <property type="project" value="UniProtKB-KW"/>
</dbReference>
<dbReference type="EMBL" id="MU167431">
    <property type="protein sequence ID" value="KAG0140612.1"/>
    <property type="molecule type" value="Genomic_DNA"/>
</dbReference>
<keyword evidence="4" id="KW-0378">Hydrolase</keyword>
<dbReference type="SUPFAM" id="SSF52949">
    <property type="entry name" value="Macro domain-like"/>
    <property type="match status" value="1"/>
</dbReference>
<protein>
    <recommendedName>
        <fullName evidence="5">Cytosol aminopeptidase domain-containing protein</fullName>
    </recommendedName>
</protein>
<evidence type="ECO:0000313" key="6">
    <source>
        <dbReference type="EMBL" id="KAG0140612.1"/>
    </source>
</evidence>
<dbReference type="InterPro" id="IPR008283">
    <property type="entry name" value="Peptidase_M17_N"/>
</dbReference>
<dbReference type="GO" id="GO:0030145">
    <property type="term" value="F:manganese ion binding"/>
    <property type="evidence" value="ECO:0007669"/>
    <property type="project" value="InterPro"/>
</dbReference>
<accession>A0A9P6NA96</accession>
<dbReference type="PANTHER" id="PTHR11963">
    <property type="entry name" value="LEUCINE AMINOPEPTIDASE-RELATED"/>
    <property type="match status" value="1"/>
</dbReference>
<dbReference type="Pfam" id="PF02789">
    <property type="entry name" value="Peptidase_M17_N"/>
    <property type="match status" value="1"/>
</dbReference>
<dbReference type="Gene3D" id="3.40.630.10">
    <property type="entry name" value="Zn peptidases"/>
    <property type="match status" value="1"/>
</dbReference>
<reference evidence="6" key="1">
    <citation type="submission" date="2013-11" db="EMBL/GenBank/DDBJ databases">
        <title>Genome sequence of the fusiform rust pathogen reveals effectors for host alternation and coevolution with pine.</title>
        <authorList>
            <consortium name="DOE Joint Genome Institute"/>
            <person name="Smith K."/>
            <person name="Pendleton A."/>
            <person name="Kubisiak T."/>
            <person name="Anderson C."/>
            <person name="Salamov A."/>
            <person name="Aerts A."/>
            <person name="Riley R."/>
            <person name="Clum A."/>
            <person name="Lindquist E."/>
            <person name="Ence D."/>
            <person name="Campbell M."/>
            <person name="Kronenberg Z."/>
            <person name="Feau N."/>
            <person name="Dhillon B."/>
            <person name="Hamelin R."/>
            <person name="Burleigh J."/>
            <person name="Smith J."/>
            <person name="Yandell M."/>
            <person name="Nelson C."/>
            <person name="Grigoriev I."/>
            <person name="Davis J."/>
        </authorList>
    </citation>
    <scope>NUCLEOTIDE SEQUENCE</scope>
    <source>
        <strain evidence="6">G11</strain>
    </source>
</reference>
<dbReference type="SUPFAM" id="SSF53187">
    <property type="entry name" value="Zn-dependent exopeptidases"/>
    <property type="match status" value="1"/>
</dbReference>
<comment type="similarity">
    <text evidence="1">Belongs to the peptidase M17 family.</text>
</comment>
<evidence type="ECO:0000256" key="3">
    <source>
        <dbReference type="ARBA" id="ARBA00022670"/>
    </source>
</evidence>
<dbReference type="CDD" id="cd00433">
    <property type="entry name" value="Peptidase_M17"/>
    <property type="match status" value="1"/>
</dbReference>
<evidence type="ECO:0000256" key="2">
    <source>
        <dbReference type="ARBA" id="ARBA00022438"/>
    </source>
</evidence>
<evidence type="ECO:0000256" key="1">
    <source>
        <dbReference type="ARBA" id="ARBA00009528"/>
    </source>
</evidence>
<dbReference type="InterPro" id="IPR011356">
    <property type="entry name" value="Leucine_aapep/pepB"/>
</dbReference>
<keyword evidence="3" id="KW-0645">Protease</keyword>
<dbReference type="PANTHER" id="PTHR11963:SF23">
    <property type="entry name" value="CYTOSOL AMINOPEPTIDASE"/>
    <property type="match status" value="1"/>
</dbReference>
<dbReference type="PROSITE" id="PS00631">
    <property type="entry name" value="CYTOSOL_AP"/>
    <property type="match status" value="1"/>
</dbReference>
<dbReference type="Gene3D" id="3.40.220.10">
    <property type="entry name" value="Leucine Aminopeptidase, subunit E, domain 1"/>
    <property type="match status" value="1"/>
</dbReference>
<dbReference type="GO" id="GO:0070006">
    <property type="term" value="F:metalloaminopeptidase activity"/>
    <property type="evidence" value="ECO:0007669"/>
    <property type="project" value="InterPro"/>
</dbReference>
<keyword evidence="2" id="KW-0031">Aminopeptidase</keyword>
<gene>
    <name evidence="6" type="ORF">CROQUDRAFT_664949</name>
</gene>
<dbReference type="OrthoDB" id="412814at2759"/>
<evidence type="ECO:0000256" key="4">
    <source>
        <dbReference type="ARBA" id="ARBA00022801"/>
    </source>
</evidence>
<sequence>MFTRAIPRLAKLPSFVHLRTMSTNPRPAAVIAVQADGTLHQPNVPSALLDPVVQSWSLAGTKGKAFETRIFHSHETTAVAVGLGNISEKLSNTEKAEKSRKLAAVGAKAAREYGPEHVLVDPVWSAHAAATGATLSTFSYTAKTKKDALEKTKPIIYKPLHGKSVQLPTERAADQLIELNWSTGLVFGRAQNLARELMETPANILTPTAFCARIQMEFAGIPNVEIHVRDREWAEKKGMRSFLSVARGSDEPCKFLEIHYKGRSGSGAFKPSVGFVGKGITFDSGGISLKPGAAMKLMRADMGGAACVTSALWGIAKLEIPIDLIVCTPLTENLPSGHATKPGDIIYAMNGKSIEVDNTDAEGRLVLADALYYTSSVYKPATVIDCATLTGAMMISLGEAFSGVFSTSDKLWSDLEAAGKAEHDRFWRMPFDDAYMRQIDGTNADLCNTGGRSAGACTAAIFLREFVDGLACNATESVQDAEDTVGYAHLDIAGAMECTMPEGYNLKGMSGRPTRALIEYARQAAARHPHSL</sequence>
<dbReference type="GO" id="GO:0005737">
    <property type="term" value="C:cytoplasm"/>
    <property type="evidence" value="ECO:0007669"/>
    <property type="project" value="InterPro"/>
</dbReference>